<gene>
    <name evidence="2" type="ORF">GPM918_LOCUS29043</name>
    <name evidence="1" type="ORF">OVA965_LOCUS21321</name>
    <name evidence="4" type="ORF">SRO942_LOCUS29592</name>
    <name evidence="3" type="ORF">TMI583_LOCUS21949</name>
</gene>
<dbReference type="Proteomes" id="UP000682733">
    <property type="component" value="Unassembled WGS sequence"/>
</dbReference>
<dbReference type="Proteomes" id="UP000681722">
    <property type="component" value="Unassembled WGS sequence"/>
</dbReference>
<feature type="non-terminal residue" evidence="2">
    <location>
        <position position="1"/>
    </location>
</feature>
<protein>
    <submittedName>
        <fullName evidence="2">Uncharacterized protein</fullName>
    </submittedName>
</protein>
<dbReference type="OrthoDB" id="10035816at2759"/>
<proteinExistence type="predicted"/>
<sequence length="86" mass="9445">DHLSPPLASSYLCHKCGRQFSIDDNSGGGCTHTGTWHAKVSDCSYLICGINLGKQLSIGKQHWSCCYSLDRNSNICTQSKPHSFIK</sequence>
<dbReference type="Proteomes" id="UP000677228">
    <property type="component" value="Unassembled WGS sequence"/>
</dbReference>
<dbReference type="Proteomes" id="UP000663829">
    <property type="component" value="Unassembled WGS sequence"/>
</dbReference>
<keyword evidence="5" id="KW-1185">Reference proteome</keyword>
<reference evidence="2" key="1">
    <citation type="submission" date="2021-02" db="EMBL/GenBank/DDBJ databases">
        <authorList>
            <person name="Nowell W R."/>
        </authorList>
    </citation>
    <scope>NUCLEOTIDE SEQUENCE</scope>
</reference>
<evidence type="ECO:0000313" key="1">
    <source>
        <dbReference type="EMBL" id="CAF1145085.1"/>
    </source>
</evidence>
<evidence type="ECO:0000313" key="3">
    <source>
        <dbReference type="EMBL" id="CAF3945811.1"/>
    </source>
</evidence>
<dbReference type="EMBL" id="CAJNOK010011654">
    <property type="protein sequence ID" value="CAF1145085.1"/>
    <property type="molecule type" value="Genomic_DNA"/>
</dbReference>
<dbReference type="AlphaFoldDB" id="A0A815EHQ0"/>
<evidence type="ECO:0000313" key="4">
    <source>
        <dbReference type="EMBL" id="CAF4150407.1"/>
    </source>
</evidence>
<organism evidence="2 5">
    <name type="scientific">Didymodactylos carnosus</name>
    <dbReference type="NCBI Taxonomy" id="1234261"/>
    <lineage>
        <taxon>Eukaryota</taxon>
        <taxon>Metazoa</taxon>
        <taxon>Spiralia</taxon>
        <taxon>Gnathifera</taxon>
        <taxon>Rotifera</taxon>
        <taxon>Eurotatoria</taxon>
        <taxon>Bdelloidea</taxon>
        <taxon>Philodinida</taxon>
        <taxon>Philodinidae</taxon>
        <taxon>Didymodactylos</taxon>
    </lineage>
</organism>
<evidence type="ECO:0000313" key="2">
    <source>
        <dbReference type="EMBL" id="CAF1312019.1"/>
    </source>
</evidence>
<evidence type="ECO:0000313" key="5">
    <source>
        <dbReference type="Proteomes" id="UP000663829"/>
    </source>
</evidence>
<name>A0A815EHQ0_9BILA</name>
<dbReference type="EMBL" id="CAJOBC010043033">
    <property type="protein sequence ID" value="CAF4150407.1"/>
    <property type="molecule type" value="Genomic_DNA"/>
</dbReference>
<comment type="caution">
    <text evidence="2">The sequence shown here is derived from an EMBL/GenBank/DDBJ whole genome shotgun (WGS) entry which is preliminary data.</text>
</comment>
<accession>A0A815EHQ0</accession>
<dbReference type="EMBL" id="CAJOBA010028469">
    <property type="protein sequence ID" value="CAF3945811.1"/>
    <property type="molecule type" value="Genomic_DNA"/>
</dbReference>
<dbReference type="EMBL" id="CAJNOQ010012985">
    <property type="protein sequence ID" value="CAF1312019.1"/>
    <property type="molecule type" value="Genomic_DNA"/>
</dbReference>